<evidence type="ECO:0000313" key="3">
    <source>
        <dbReference type="EMBL" id="CAB4696542.1"/>
    </source>
</evidence>
<feature type="transmembrane region" description="Helical" evidence="1">
    <location>
        <begin position="20"/>
        <end position="41"/>
    </location>
</feature>
<protein>
    <submittedName>
        <fullName evidence="7">Unannotated protein</fullName>
    </submittedName>
</protein>
<evidence type="ECO:0000256" key="1">
    <source>
        <dbReference type="SAM" id="Phobius"/>
    </source>
</evidence>
<dbReference type="AlphaFoldDB" id="A0A6J7T658"/>
<evidence type="ECO:0000313" key="4">
    <source>
        <dbReference type="EMBL" id="CAB4780425.1"/>
    </source>
</evidence>
<dbReference type="EMBL" id="CAFBRB010000069">
    <property type="protein sequence ID" value="CAB5075241.1"/>
    <property type="molecule type" value="Genomic_DNA"/>
</dbReference>
<evidence type="ECO:0000313" key="2">
    <source>
        <dbReference type="EMBL" id="CAB4670668.1"/>
    </source>
</evidence>
<evidence type="ECO:0000313" key="7">
    <source>
        <dbReference type="EMBL" id="CAB5048611.1"/>
    </source>
</evidence>
<organism evidence="7">
    <name type="scientific">freshwater metagenome</name>
    <dbReference type="NCBI Taxonomy" id="449393"/>
    <lineage>
        <taxon>unclassified sequences</taxon>
        <taxon>metagenomes</taxon>
        <taxon>ecological metagenomes</taxon>
    </lineage>
</organism>
<name>A0A6J7T658_9ZZZZ</name>
<dbReference type="EMBL" id="CAFAZX010000020">
    <property type="protein sequence ID" value="CAB4841811.1"/>
    <property type="molecule type" value="Genomic_DNA"/>
</dbReference>
<accession>A0A6J7T658</accession>
<evidence type="ECO:0000313" key="5">
    <source>
        <dbReference type="EMBL" id="CAB4841811.1"/>
    </source>
</evidence>
<keyword evidence="1" id="KW-1133">Transmembrane helix</keyword>
<proteinExistence type="predicted"/>
<dbReference type="EMBL" id="CAEZYB010000013">
    <property type="protein sequence ID" value="CAB4696542.1"/>
    <property type="molecule type" value="Genomic_DNA"/>
</dbReference>
<sequence>MIVAEVRTGVEMSKNVEMGAAGSATVALLTIAVAFLLRSFYRRFTRMEKRKDDETQ</sequence>
<evidence type="ECO:0000313" key="8">
    <source>
        <dbReference type="EMBL" id="CAB5075241.1"/>
    </source>
</evidence>
<dbReference type="EMBL" id="CAEZWO010000146">
    <property type="protein sequence ID" value="CAB4670668.1"/>
    <property type="molecule type" value="Genomic_DNA"/>
</dbReference>
<keyword evidence="1" id="KW-0472">Membrane</keyword>
<gene>
    <name evidence="2" type="ORF">UFOPK2254_01243</name>
    <name evidence="3" type="ORF">UFOPK2646_00209</name>
    <name evidence="4" type="ORF">UFOPK2907_01124</name>
    <name evidence="5" type="ORF">UFOPK3241_00529</name>
    <name evidence="6" type="ORF">UFOPK3937_01089</name>
    <name evidence="7" type="ORF">UFOPK4265_00427</name>
    <name evidence="8" type="ORF">UFOPK4401_00736</name>
</gene>
<dbReference type="EMBL" id="CAEZZR010000114">
    <property type="protein sequence ID" value="CAB4780425.1"/>
    <property type="molecule type" value="Genomic_DNA"/>
</dbReference>
<dbReference type="EMBL" id="CAFBOJ010000135">
    <property type="protein sequence ID" value="CAB4987093.1"/>
    <property type="molecule type" value="Genomic_DNA"/>
</dbReference>
<reference evidence="7" key="1">
    <citation type="submission" date="2020-05" db="EMBL/GenBank/DDBJ databases">
        <authorList>
            <person name="Chiriac C."/>
            <person name="Salcher M."/>
            <person name="Ghai R."/>
            <person name="Kavagutti S V."/>
        </authorList>
    </citation>
    <scope>NUCLEOTIDE SEQUENCE</scope>
</reference>
<evidence type="ECO:0000313" key="6">
    <source>
        <dbReference type="EMBL" id="CAB4987093.1"/>
    </source>
</evidence>
<dbReference type="EMBL" id="CAFBQK010000037">
    <property type="protein sequence ID" value="CAB5048611.1"/>
    <property type="molecule type" value="Genomic_DNA"/>
</dbReference>
<keyword evidence="1" id="KW-0812">Transmembrane</keyword>